<evidence type="ECO:0000313" key="2">
    <source>
        <dbReference type="Proteomes" id="UP000192247"/>
    </source>
</evidence>
<sequence>VICLCSGQRYNPNAIKKCTTGAPTRYLRLLSCDQTPRRMIDAAKLPAGATFRGSTSYTRLGFEDYYIHFKIGRRCYSTRVTRMVTPTSYPKRQFTCYYSRCPRWMYRCPV</sequence>
<dbReference type="InParanoid" id="A0A1V9X1T2"/>
<name>A0A1V9X1T2_9ACAR</name>
<protein>
    <submittedName>
        <fullName evidence="1">Uncharacterized protein</fullName>
    </submittedName>
</protein>
<comment type="caution">
    <text evidence="1">The sequence shown here is derived from an EMBL/GenBank/DDBJ whole genome shotgun (WGS) entry which is preliminary data.</text>
</comment>
<gene>
    <name evidence="1" type="ORF">BIW11_13418</name>
</gene>
<dbReference type="AlphaFoldDB" id="A0A1V9X1T2"/>
<reference evidence="1 2" key="1">
    <citation type="journal article" date="2017" name="Gigascience">
        <title>Draft genome of the honey bee ectoparasitic mite, Tropilaelaps mercedesae, is shaped by the parasitic life history.</title>
        <authorList>
            <person name="Dong X."/>
            <person name="Armstrong S.D."/>
            <person name="Xia D."/>
            <person name="Makepeace B.L."/>
            <person name="Darby A.C."/>
            <person name="Kadowaki T."/>
        </authorList>
    </citation>
    <scope>NUCLEOTIDE SEQUENCE [LARGE SCALE GENOMIC DNA]</scope>
    <source>
        <strain evidence="1">Wuxi-XJTLU</strain>
    </source>
</reference>
<keyword evidence="2" id="KW-1185">Reference proteome</keyword>
<organism evidence="1 2">
    <name type="scientific">Tropilaelaps mercedesae</name>
    <dbReference type="NCBI Taxonomy" id="418985"/>
    <lineage>
        <taxon>Eukaryota</taxon>
        <taxon>Metazoa</taxon>
        <taxon>Ecdysozoa</taxon>
        <taxon>Arthropoda</taxon>
        <taxon>Chelicerata</taxon>
        <taxon>Arachnida</taxon>
        <taxon>Acari</taxon>
        <taxon>Parasitiformes</taxon>
        <taxon>Mesostigmata</taxon>
        <taxon>Gamasina</taxon>
        <taxon>Dermanyssoidea</taxon>
        <taxon>Laelapidae</taxon>
        <taxon>Tropilaelaps</taxon>
    </lineage>
</organism>
<accession>A0A1V9X1T2</accession>
<dbReference type="Proteomes" id="UP000192247">
    <property type="component" value="Unassembled WGS sequence"/>
</dbReference>
<proteinExistence type="predicted"/>
<dbReference type="EMBL" id="MNPL01028199">
    <property type="protein sequence ID" value="OQR67610.1"/>
    <property type="molecule type" value="Genomic_DNA"/>
</dbReference>
<evidence type="ECO:0000313" key="1">
    <source>
        <dbReference type="EMBL" id="OQR67610.1"/>
    </source>
</evidence>
<feature type="non-terminal residue" evidence="1">
    <location>
        <position position="1"/>
    </location>
</feature>